<sequence length="704" mass="81910">MDTSEVEPKSSLAPILNYSTSSDVSSIIVTGNMGRRLSLLENISIENETILSKCTNESTDDMREHNIWRFDKVDRKSPLIAYNGNSIEDLSFIYDKNFELNSELEDIISFENSDLSILMKSRNSAILRKDIFKHFYKLNVLPLISQNETLNDTQNNLTLPSQKKNSNNFIKEKFHVPLTKLENSHSTKFSSFNQGNKTLIENTTDLINRSKESEENSIISPSFENEKSHDRYTNEKKNLYQNNSNYNIELSCTYYDMKSSKKNILRNKLKHCELKLFDYLIEQETYDGKQIEKNELIDKVFNNNSTKEIESVTGLCNKENRLKAENGNINNSISEKDNFGHNLFKNRLITGNNEESVREFINYFRKYNSLGYEFDKSNLYQYTDDSLYESINELSNKEKINIKYGKDENDENNISKYQTFLEDSNLHEEKTKIKLDTNEKSIKRNNKDNEKNHSIYSKFGNCNKLKFDVETIVGKISEIKKISPNDNNKIKDIRSSTTSYESDDSLNLEYNKTIHISDRVSSRLRNMHMSKPKSTKSKVSPKRITEEDIKKVVHNITLTPMSSKDNLRINNRSNRNRLREFPQNIKYKNKTKTYLKTADIRKFIWSKLLPCSSKTNTLLDCEDVIQKVNIAVKNAQSKKANMNTIIMTLQELLYEKNICKTYIEFYTFISNFTPFSFQKNIMPLSGAFGCNGPKITKKLSDPLR</sequence>
<gene>
    <name evidence="1" type="ORF">NEZAVI_LOCUS7579</name>
</gene>
<dbReference type="EMBL" id="OV725080">
    <property type="protein sequence ID" value="CAH1397819.1"/>
    <property type="molecule type" value="Genomic_DNA"/>
</dbReference>
<evidence type="ECO:0000313" key="1">
    <source>
        <dbReference type="EMBL" id="CAH1397819.1"/>
    </source>
</evidence>
<organism evidence="1 2">
    <name type="scientific">Nezara viridula</name>
    <name type="common">Southern green stink bug</name>
    <name type="synonym">Cimex viridulus</name>
    <dbReference type="NCBI Taxonomy" id="85310"/>
    <lineage>
        <taxon>Eukaryota</taxon>
        <taxon>Metazoa</taxon>
        <taxon>Ecdysozoa</taxon>
        <taxon>Arthropoda</taxon>
        <taxon>Hexapoda</taxon>
        <taxon>Insecta</taxon>
        <taxon>Pterygota</taxon>
        <taxon>Neoptera</taxon>
        <taxon>Paraneoptera</taxon>
        <taxon>Hemiptera</taxon>
        <taxon>Heteroptera</taxon>
        <taxon>Panheteroptera</taxon>
        <taxon>Pentatomomorpha</taxon>
        <taxon>Pentatomoidea</taxon>
        <taxon>Pentatomidae</taxon>
        <taxon>Pentatominae</taxon>
        <taxon>Nezara</taxon>
    </lineage>
</organism>
<dbReference type="OrthoDB" id="6629289at2759"/>
<accession>A0A9P0H9J9</accession>
<keyword evidence="2" id="KW-1185">Reference proteome</keyword>
<reference evidence="1" key="1">
    <citation type="submission" date="2022-01" db="EMBL/GenBank/DDBJ databases">
        <authorList>
            <person name="King R."/>
        </authorList>
    </citation>
    <scope>NUCLEOTIDE SEQUENCE</scope>
</reference>
<proteinExistence type="predicted"/>
<dbReference type="Proteomes" id="UP001152798">
    <property type="component" value="Chromosome 4"/>
</dbReference>
<evidence type="ECO:0000313" key="2">
    <source>
        <dbReference type="Proteomes" id="UP001152798"/>
    </source>
</evidence>
<protein>
    <submittedName>
        <fullName evidence="1">Uncharacterized protein</fullName>
    </submittedName>
</protein>
<name>A0A9P0H9J9_NEZVI</name>
<dbReference type="AlphaFoldDB" id="A0A9P0H9J9"/>